<evidence type="ECO:0000313" key="3">
    <source>
        <dbReference type="Proteomes" id="UP001218218"/>
    </source>
</evidence>
<accession>A0AAD6ZS36</accession>
<sequence length="176" mass="19863">MSTALTFVAEELLKTTIVAPDGGVHYTTTTTDGLLGRKVTTVSAASGLVGFIDWREKVFGINGVQRKWDELKSRPKGILSSEREWTWGGRPYRLKYNLSQKELLATPTLGSTADTVRFTPYRPHLLHANERAAIYLPHQMQDEIERMFLLMVVLQTEIKRQDEKEVNEAVLDVATS</sequence>
<dbReference type="Proteomes" id="UP001218218">
    <property type="component" value="Unassembled WGS sequence"/>
</dbReference>
<evidence type="ECO:0000313" key="2">
    <source>
        <dbReference type="EMBL" id="KAJ7336798.1"/>
    </source>
</evidence>
<organism evidence="2 3">
    <name type="scientific">Mycena albidolilacea</name>
    <dbReference type="NCBI Taxonomy" id="1033008"/>
    <lineage>
        <taxon>Eukaryota</taxon>
        <taxon>Fungi</taxon>
        <taxon>Dikarya</taxon>
        <taxon>Basidiomycota</taxon>
        <taxon>Agaricomycotina</taxon>
        <taxon>Agaricomycetes</taxon>
        <taxon>Agaricomycetidae</taxon>
        <taxon>Agaricales</taxon>
        <taxon>Marasmiineae</taxon>
        <taxon>Mycenaceae</taxon>
        <taxon>Mycena</taxon>
    </lineage>
</organism>
<dbReference type="EMBL" id="JARIHO010000030">
    <property type="protein sequence ID" value="KAJ7336798.1"/>
    <property type="molecule type" value="Genomic_DNA"/>
</dbReference>
<dbReference type="InterPro" id="IPR046528">
    <property type="entry name" value="DUF6593"/>
</dbReference>
<gene>
    <name evidence="2" type="ORF">DFH08DRAFT_1082879</name>
</gene>
<dbReference type="Pfam" id="PF20236">
    <property type="entry name" value="DUF6593"/>
    <property type="match status" value="1"/>
</dbReference>
<protein>
    <recommendedName>
        <fullName evidence="1">DUF6593 domain-containing protein</fullName>
    </recommendedName>
</protein>
<evidence type="ECO:0000259" key="1">
    <source>
        <dbReference type="Pfam" id="PF20236"/>
    </source>
</evidence>
<proteinExistence type="predicted"/>
<dbReference type="AlphaFoldDB" id="A0AAD6ZS36"/>
<comment type="caution">
    <text evidence="2">The sequence shown here is derived from an EMBL/GenBank/DDBJ whole genome shotgun (WGS) entry which is preliminary data.</text>
</comment>
<feature type="domain" description="DUF6593" evidence="1">
    <location>
        <begin position="12"/>
        <end position="144"/>
    </location>
</feature>
<keyword evidence="3" id="KW-1185">Reference proteome</keyword>
<name>A0AAD6ZS36_9AGAR</name>
<reference evidence="2" key="1">
    <citation type="submission" date="2023-03" db="EMBL/GenBank/DDBJ databases">
        <title>Massive genome expansion in bonnet fungi (Mycena s.s.) driven by repeated elements and novel gene families across ecological guilds.</title>
        <authorList>
            <consortium name="Lawrence Berkeley National Laboratory"/>
            <person name="Harder C.B."/>
            <person name="Miyauchi S."/>
            <person name="Viragh M."/>
            <person name="Kuo A."/>
            <person name="Thoen E."/>
            <person name="Andreopoulos B."/>
            <person name="Lu D."/>
            <person name="Skrede I."/>
            <person name="Drula E."/>
            <person name="Henrissat B."/>
            <person name="Morin E."/>
            <person name="Kohler A."/>
            <person name="Barry K."/>
            <person name="LaButti K."/>
            <person name="Morin E."/>
            <person name="Salamov A."/>
            <person name="Lipzen A."/>
            <person name="Mereny Z."/>
            <person name="Hegedus B."/>
            <person name="Baldrian P."/>
            <person name="Stursova M."/>
            <person name="Weitz H."/>
            <person name="Taylor A."/>
            <person name="Grigoriev I.V."/>
            <person name="Nagy L.G."/>
            <person name="Martin F."/>
            <person name="Kauserud H."/>
        </authorList>
    </citation>
    <scope>NUCLEOTIDE SEQUENCE</scope>
    <source>
        <strain evidence="2">CBHHK002</strain>
    </source>
</reference>